<keyword evidence="2" id="KW-1185">Reference proteome</keyword>
<proteinExistence type="predicted"/>
<dbReference type="Proteomes" id="UP001054837">
    <property type="component" value="Unassembled WGS sequence"/>
</dbReference>
<accession>A0AAV4SWD0</accession>
<protein>
    <submittedName>
        <fullName evidence="1">Uncharacterized protein</fullName>
    </submittedName>
</protein>
<comment type="caution">
    <text evidence="1">The sequence shown here is derived from an EMBL/GenBank/DDBJ whole genome shotgun (WGS) entry which is preliminary data.</text>
</comment>
<organism evidence="1 2">
    <name type="scientific">Caerostris darwini</name>
    <dbReference type="NCBI Taxonomy" id="1538125"/>
    <lineage>
        <taxon>Eukaryota</taxon>
        <taxon>Metazoa</taxon>
        <taxon>Ecdysozoa</taxon>
        <taxon>Arthropoda</taxon>
        <taxon>Chelicerata</taxon>
        <taxon>Arachnida</taxon>
        <taxon>Araneae</taxon>
        <taxon>Araneomorphae</taxon>
        <taxon>Entelegynae</taxon>
        <taxon>Araneoidea</taxon>
        <taxon>Araneidae</taxon>
        <taxon>Caerostris</taxon>
    </lineage>
</organism>
<gene>
    <name evidence="1" type="ORF">CDAR_101561</name>
</gene>
<evidence type="ECO:0000313" key="1">
    <source>
        <dbReference type="EMBL" id="GIY37687.1"/>
    </source>
</evidence>
<dbReference type="AlphaFoldDB" id="A0AAV4SWD0"/>
<sequence>MQRGFERQRDGIKISETHLTRHQFLLDRKCPRDTSPVFTGTSVSSRHITIFYSTVSVLETHHQFLLDRKCPRDTSAVFTRPAQVQSHGAPFTAQNITVREWKSHCASFTAQNNTLCSCKP</sequence>
<name>A0AAV4SWD0_9ARAC</name>
<evidence type="ECO:0000313" key="2">
    <source>
        <dbReference type="Proteomes" id="UP001054837"/>
    </source>
</evidence>
<reference evidence="1 2" key="1">
    <citation type="submission" date="2021-06" db="EMBL/GenBank/DDBJ databases">
        <title>Caerostris darwini draft genome.</title>
        <authorList>
            <person name="Kono N."/>
            <person name="Arakawa K."/>
        </authorList>
    </citation>
    <scope>NUCLEOTIDE SEQUENCE [LARGE SCALE GENOMIC DNA]</scope>
</reference>
<dbReference type="EMBL" id="BPLQ01008492">
    <property type="protein sequence ID" value="GIY37687.1"/>
    <property type="molecule type" value="Genomic_DNA"/>
</dbReference>